<sequence length="798" mass="89114">MSNAVKLKSSYKLANSIDTIYTGGSVQINLPTNRLFTTLGEDIVVSDLSTGQKIQTLSGDSEDVTCFAVNSQGTHLVSSSRSLQIQIWDLSTFKVINTIRLKDTPIIVMAIDQSGTLVALGSADSTIQIYHITKGYCTHNFKRHGGVVSALKFYTPHKTADTNQIWLASGANDNKIILWDLKSSRYIATFSHHGSVIRGLDFSADGEILLAGSRDKTVSLWNTKTNKIIKSIALYESVEDVGFIQSDESDKPTQFYTGGESGLLKIWDVESGEELITQVQEGTTSHQIVQTLYLKDTQQLVAVTDDHNMIFYSVENNLKRVKQIVGYNEEIIDLKLLEYNYNNEEHSHLLVASNSEQLKVIDLSTSCTDLLFGHSDIVVSLATNPSGTIFASGSKDNTARVWRANVGDQLSFECLAQCVGHNEAVGAMALSKKASGPQYLVTGSEDLTIKLWEYTDYIDSDLDDEEIPRLQSKYTFRAHDKSINCVTFSPNDKLFATASQDKTVKVWNTADGTLLGTCTGHKRGVWSVEFSPVEQIMVTCSGDKTVKIWSLKDFSCLKTFEGHTNTVLRASFLSSGLQIVSCGADGLVKLWTIKNNECVATLDGHTEKIWCLAASKNEHFLVTGGADSIINVWEDTTESDQQAKREEEEAKIIQNQELSNFMVKKDYKNAIKLAIKLKHPFQLLNILYKVLENSFTKDSITGSVDIDEIFSKLTTEQLQQVLKYICDWNTNFKHSPIAQNLLHIIFKSYHPSILNELNGIQEIFKSLIPYTERHYNKLDDQITQTYLLDYTLAQMDLI</sequence>
<proteinExistence type="predicted"/>
<protein>
    <submittedName>
        <fullName evidence="7">WD40 repeat-like protein</fullName>
    </submittedName>
</protein>
<feature type="repeat" description="WD" evidence="5">
    <location>
        <begin position="476"/>
        <end position="517"/>
    </location>
</feature>
<dbReference type="SUPFAM" id="SSF50978">
    <property type="entry name" value="WD40 repeat-like"/>
    <property type="match status" value="1"/>
</dbReference>
<dbReference type="EMBL" id="KQ964478">
    <property type="protein sequence ID" value="KXN71282.1"/>
    <property type="molecule type" value="Genomic_DNA"/>
</dbReference>
<dbReference type="PROSITE" id="PS50082">
    <property type="entry name" value="WD_REPEATS_2"/>
    <property type="match status" value="10"/>
</dbReference>
<dbReference type="GO" id="GO:0000480">
    <property type="term" value="P:endonucleolytic cleavage in 5'-ETS of tricistronic rRNA transcript (SSU-rRNA, 5.8S rRNA, LSU-rRNA)"/>
    <property type="evidence" value="ECO:0007669"/>
    <property type="project" value="EnsemblFungi"/>
</dbReference>
<evidence type="ECO:0000256" key="1">
    <source>
        <dbReference type="ARBA" id="ARBA00004604"/>
    </source>
</evidence>
<dbReference type="InterPro" id="IPR013934">
    <property type="entry name" value="Utp13_C"/>
</dbReference>
<dbReference type="PRINTS" id="PR00320">
    <property type="entry name" value="GPROTEINBRPT"/>
</dbReference>
<dbReference type="Pfam" id="PF00400">
    <property type="entry name" value="WD40"/>
    <property type="match status" value="4"/>
</dbReference>
<dbReference type="Proteomes" id="UP000070444">
    <property type="component" value="Unassembled WGS sequence"/>
</dbReference>
<accession>A0A137P8H8</accession>
<dbReference type="InterPro" id="IPR019775">
    <property type="entry name" value="WD40_repeat_CS"/>
</dbReference>
<evidence type="ECO:0000259" key="6">
    <source>
        <dbReference type="Pfam" id="PF08625"/>
    </source>
</evidence>
<keyword evidence="2 5" id="KW-0853">WD repeat</keyword>
<evidence type="ECO:0000313" key="8">
    <source>
        <dbReference type="Proteomes" id="UP000070444"/>
    </source>
</evidence>
<dbReference type="PROSITE" id="PS50294">
    <property type="entry name" value="WD_REPEATS_REGION"/>
    <property type="match status" value="8"/>
</dbReference>
<dbReference type="GO" id="GO:0000447">
    <property type="term" value="P:endonucleolytic cleavage in ITS1 to separate SSU-rRNA from 5.8S rRNA and LSU-rRNA from tricistronic rRNA transcript (SSU-rRNA, 5.8S rRNA, LSU-rRNA)"/>
    <property type="evidence" value="ECO:0007669"/>
    <property type="project" value="EnsemblFungi"/>
</dbReference>
<dbReference type="Pfam" id="PF25172">
    <property type="entry name" value="Beta-prop_WDR3_2nd"/>
    <property type="match status" value="1"/>
</dbReference>
<dbReference type="InterPro" id="IPR001680">
    <property type="entry name" value="WD40_rpt"/>
</dbReference>
<dbReference type="AlphaFoldDB" id="A0A137P8H8"/>
<dbReference type="SMART" id="SM00320">
    <property type="entry name" value="WD40"/>
    <property type="match status" value="12"/>
</dbReference>
<feature type="repeat" description="WD" evidence="5">
    <location>
        <begin position="602"/>
        <end position="643"/>
    </location>
</feature>
<feature type="repeat" description="WD" evidence="5">
    <location>
        <begin position="190"/>
        <end position="231"/>
    </location>
</feature>
<dbReference type="PROSITE" id="PS00678">
    <property type="entry name" value="WD_REPEATS_1"/>
    <property type="match status" value="1"/>
</dbReference>
<feature type="repeat" description="WD" evidence="5">
    <location>
        <begin position="57"/>
        <end position="98"/>
    </location>
</feature>
<dbReference type="GO" id="GO:0032040">
    <property type="term" value="C:small-subunit processome"/>
    <property type="evidence" value="ECO:0007669"/>
    <property type="project" value="EnsemblFungi"/>
</dbReference>
<evidence type="ECO:0000313" key="7">
    <source>
        <dbReference type="EMBL" id="KXN71282.1"/>
    </source>
</evidence>
<dbReference type="CDD" id="cd00200">
    <property type="entry name" value="WD40"/>
    <property type="match status" value="1"/>
</dbReference>
<name>A0A137P8H8_CONC2</name>
<dbReference type="InterPro" id="IPR015943">
    <property type="entry name" value="WD40/YVTN_repeat-like_dom_sf"/>
</dbReference>
<evidence type="ECO:0000256" key="5">
    <source>
        <dbReference type="PROSITE-ProRule" id="PRU00221"/>
    </source>
</evidence>
<dbReference type="PANTHER" id="PTHR19854:SF15">
    <property type="entry name" value="TRANSDUCIN BETA-LIKE PROTEIN 3"/>
    <property type="match status" value="1"/>
</dbReference>
<feature type="repeat" description="WD" evidence="5">
    <location>
        <begin position="560"/>
        <end position="601"/>
    </location>
</feature>
<evidence type="ECO:0000256" key="2">
    <source>
        <dbReference type="ARBA" id="ARBA00022574"/>
    </source>
</evidence>
<keyword evidence="3" id="KW-0677">Repeat</keyword>
<dbReference type="STRING" id="796925.A0A137P8H8"/>
<feature type="repeat" description="WD" evidence="5">
    <location>
        <begin position="167"/>
        <end position="189"/>
    </location>
</feature>
<dbReference type="GO" id="GO:0034388">
    <property type="term" value="C:Pwp2p-containing subcomplex of 90S preribosome"/>
    <property type="evidence" value="ECO:0007669"/>
    <property type="project" value="EnsemblFungi"/>
</dbReference>
<dbReference type="InterPro" id="IPR020472">
    <property type="entry name" value="WD40_PAC1"/>
</dbReference>
<dbReference type="Pfam" id="PF08625">
    <property type="entry name" value="Utp13"/>
    <property type="match status" value="1"/>
</dbReference>
<dbReference type="InterPro" id="IPR011047">
    <property type="entry name" value="Quinoprotein_ADH-like_sf"/>
</dbReference>
<reference evidence="7 8" key="1">
    <citation type="journal article" date="2015" name="Genome Biol. Evol.">
        <title>Phylogenomic analyses indicate that early fungi evolved digesting cell walls of algal ancestors of land plants.</title>
        <authorList>
            <person name="Chang Y."/>
            <person name="Wang S."/>
            <person name="Sekimoto S."/>
            <person name="Aerts A.L."/>
            <person name="Choi C."/>
            <person name="Clum A."/>
            <person name="LaButti K.M."/>
            <person name="Lindquist E.A."/>
            <person name="Yee Ngan C."/>
            <person name="Ohm R.A."/>
            <person name="Salamov A.A."/>
            <person name="Grigoriev I.V."/>
            <person name="Spatafora J.W."/>
            <person name="Berbee M.L."/>
        </authorList>
    </citation>
    <scope>NUCLEOTIDE SEQUENCE [LARGE SCALE GENOMIC DNA]</scope>
    <source>
        <strain evidence="7 8">NRRL 28638</strain>
    </source>
</reference>
<dbReference type="SUPFAM" id="SSF50998">
    <property type="entry name" value="Quinoprotein alcohol dehydrogenase-like"/>
    <property type="match status" value="1"/>
</dbReference>
<dbReference type="GO" id="GO:0034511">
    <property type="term" value="F:U3 snoRNA binding"/>
    <property type="evidence" value="ECO:0007669"/>
    <property type="project" value="EnsemblFungi"/>
</dbReference>
<dbReference type="Gene3D" id="2.130.10.10">
    <property type="entry name" value="YVTN repeat-like/Quinoprotein amine dehydrogenase"/>
    <property type="match status" value="4"/>
</dbReference>
<feature type="repeat" description="WD" evidence="5">
    <location>
        <begin position="371"/>
        <end position="412"/>
    </location>
</feature>
<comment type="subcellular location">
    <subcellularLocation>
        <location evidence="1">Nucleus</location>
        <location evidence="1">Nucleolus</location>
    </subcellularLocation>
</comment>
<gene>
    <name evidence="7" type="ORF">CONCODRAFT_6012</name>
</gene>
<dbReference type="PANTHER" id="PTHR19854">
    <property type="entry name" value="TRANSDUCIN BETA-LIKE 3"/>
    <property type="match status" value="1"/>
</dbReference>
<feature type="repeat" description="WD" evidence="5">
    <location>
        <begin position="418"/>
        <end position="453"/>
    </location>
</feature>
<dbReference type="OrthoDB" id="5414888at2759"/>
<evidence type="ECO:0000256" key="3">
    <source>
        <dbReference type="ARBA" id="ARBA00022737"/>
    </source>
</evidence>
<dbReference type="GO" id="GO:0000472">
    <property type="term" value="P:endonucleolytic cleavage to generate mature 5'-end of SSU-rRNA from (SSU-rRNA, 5.8S rRNA, LSU-rRNA)"/>
    <property type="evidence" value="ECO:0007669"/>
    <property type="project" value="EnsemblFungi"/>
</dbReference>
<organism evidence="7 8">
    <name type="scientific">Conidiobolus coronatus (strain ATCC 28846 / CBS 209.66 / NRRL 28638)</name>
    <name type="common">Delacroixia coronata</name>
    <dbReference type="NCBI Taxonomy" id="796925"/>
    <lineage>
        <taxon>Eukaryota</taxon>
        <taxon>Fungi</taxon>
        <taxon>Fungi incertae sedis</taxon>
        <taxon>Zoopagomycota</taxon>
        <taxon>Entomophthoromycotina</taxon>
        <taxon>Entomophthoromycetes</taxon>
        <taxon>Entomophthorales</taxon>
        <taxon>Ancylistaceae</taxon>
        <taxon>Conidiobolus</taxon>
    </lineage>
</organism>
<feature type="domain" description="U3 small nucleolar RNA-associated protein 13 C-terminal" evidence="6">
    <location>
        <begin position="655"/>
        <end position="795"/>
    </location>
</feature>
<evidence type="ECO:0000256" key="4">
    <source>
        <dbReference type="ARBA" id="ARBA00023242"/>
    </source>
</evidence>
<keyword evidence="4" id="KW-0539">Nucleus</keyword>
<feature type="repeat" description="WD" evidence="5">
    <location>
        <begin position="255"/>
        <end position="277"/>
    </location>
</feature>
<keyword evidence="8" id="KW-1185">Reference proteome</keyword>
<dbReference type="OMA" id="PYVQRHF"/>
<feature type="repeat" description="WD" evidence="5">
    <location>
        <begin position="518"/>
        <end position="559"/>
    </location>
</feature>
<dbReference type="InterPro" id="IPR036322">
    <property type="entry name" value="WD40_repeat_dom_sf"/>
</dbReference>